<keyword evidence="3" id="KW-1185">Reference proteome</keyword>
<sequence length="267" mass="28436">MSTKKSMKGRMYNVAALSILLLTALIMPTTVAAFRLIQDDVNAVTTNVGTAKVTGCGACHVAAGGGGPRRDGIDSAYAAGINRLATLLRPKKPPILPVTCDLPLKSVNGVCALTSVSCNEAAKEHESEHKDDVDDENDDGENEDDKNEDDKNDDDKGKAATGLVISNPGNRSIRAEQVLRLGVAASGDKRKITVGANLPKGAGFKASYNKTLQAQQGLINWKVPVSLSGKVVKIKFCAKVHNGKGYKKQDSLFVWRDVVVKVLPKLK</sequence>
<proteinExistence type="predicted"/>
<gene>
    <name evidence="2" type="ORF">CRENPOLYSF2_3250001</name>
</gene>
<reference evidence="3" key="1">
    <citation type="submission" date="2017-02" db="EMBL/GenBank/DDBJ databases">
        <authorList>
            <person name="Daims H."/>
        </authorList>
    </citation>
    <scope>NUCLEOTIDE SEQUENCE [LARGE SCALE GENOMIC DNA]</scope>
</reference>
<dbReference type="Proteomes" id="UP000195442">
    <property type="component" value="Unassembled WGS sequence"/>
</dbReference>
<dbReference type="AlphaFoldDB" id="A0A1R4HAN8"/>
<dbReference type="RefSeq" id="WP_143341581.1">
    <property type="nucleotide sequence ID" value="NZ_FUKJ01000252.1"/>
</dbReference>
<evidence type="ECO:0000256" key="1">
    <source>
        <dbReference type="SAM" id="MobiDB-lite"/>
    </source>
</evidence>
<dbReference type="EMBL" id="FUKJ01000252">
    <property type="protein sequence ID" value="SJM93328.1"/>
    <property type="molecule type" value="Genomic_DNA"/>
</dbReference>
<accession>A0A1R4HAN8</accession>
<name>A0A1R4HAN8_9GAMM</name>
<organism evidence="2 3">
    <name type="scientific">Crenothrix polyspora</name>
    <dbReference type="NCBI Taxonomy" id="360316"/>
    <lineage>
        <taxon>Bacteria</taxon>
        <taxon>Pseudomonadati</taxon>
        <taxon>Pseudomonadota</taxon>
        <taxon>Gammaproteobacteria</taxon>
        <taxon>Methylococcales</taxon>
        <taxon>Crenotrichaceae</taxon>
        <taxon>Crenothrix</taxon>
    </lineage>
</organism>
<feature type="compositionally biased region" description="Basic and acidic residues" evidence="1">
    <location>
        <begin position="123"/>
        <end position="132"/>
    </location>
</feature>
<evidence type="ECO:0000313" key="2">
    <source>
        <dbReference type="EMBL" id="SJM93328.1"/>
    </source>
</evidence>
<evidence type="ECO:0000313" key="3">
    <source>
        <dbReference type="Proteomes" id="UP000195442"/>
    </source>
</evidence>
<feature type="compositionally biased region" description="Acidic residues" evidence="1">
    <location>
        <begin position="133"/>
        <end position="152"/>
    </location>
</feature>
<protein>
    <submittedName>
        <fullName evidence="2">Uncharacterized protein</fullName>
    </submittedName>
</protein>
<dbReference type="OrthoDB" id="7085938at2"/>
<feature type="region of interest" description="Disordered" evidence="1">
    <location>
        <begin position="123"/>
        <end position="166"/>
    </location>
</feature>